<evidence type="ECO:0000256" key="3">
    <source>
        <dbReference type="ARBA" id="ARBA00023163"/>
    </source>
</evidence>
<feature type="domain" description="HTH luxR-type" evidence="5">
    <location>
        <begin position="346"/>
        <end position="411"/>
    </location>
</feature>
<evidence type="ECO:0000256" key="2">
    <source>
        <dbReference type="ARBA" id="ARBA00023125"/>
    </source>
</evidence>
<keyword evidence="1" id="KW-0805">Transcription regulation</keyword>
<dbReference type="PRINTS" id="PR00038">
    <property type="entry name" value="HTHLUXR"/>
</dbReference>
<evidence type="ECO:0000256" key="4">
    <source>
        <dbReference type="SAM" id="MobiDB-lite"/>
    </source>
</evidence>
<dbReference type="Pfam" id="PF00196">
    <property type="entry name" value="GerE"/>
    <property type="match status" value="1"/>
</dbReference>
<name>A0AAU6PYS6_9DEIO</name>
<proteinExistence type="predicted"/>
<dbReference type="AlphaFoldDB" id="A0AAU6PYS6"/>
<dbReference type="SMART" id="SM00421">
    <property type="entry name" value="HTH_LUXR"/>
    <property type="match status" value="1"/>
</dbReference>
<sequence length="411" mass="45734">MTTGQSRPQNGRNQKRAVGQSPAFQGKDDQGNEMRNLNDQSFSELLGLIYEAPLQPDGWRGVLSGLSNHIPASVLNVVHLQREMNAHVTHWTRVTYTTHGLSPGAERSLMTYWAYQIPLTPDIIALTLRHRQAIVTQYQSSPDFDFERSAFNCEFARPNDFHDMLGVSAVDQDRKSMFILSINRPKRFGSFENRDRRLMTELIPHLLRAHRIGQTVQDLQLVQGLQASALDQTTAPVLGLGRNARLLYTNKAADTLLHSEQVFRVQAGHLQALRPAEQQSLLCALHRTAQIGVEIGGCPHDHLTFAREQAAPLSGTLLPVSPSHPERGFTLLLKDPALRRTPPLLLLQHLFTLTPAEARVATLLTEGHSPEEIAGQLGTATATVRNQLKQVFAKTGVRRQGELIRLTLNLA</sequence>
<dbReference type="PANTHER" id="PTHR44688">
    <property type="entry name" value="DNA-BINDING TRANSCRIPTIONAL ACTIVATOR DEVR_DOSR"/>
    <property type="match status" value="1"/>
</dbReference>
<evidence type="ECO:0000313" key="6">
    <source>
        <dbReference type="EMBL" id="WYF43509.1"/>
    </source>
</evidence>
<dbReference type="RefSeq" id="WP_339094245.1">
    <property type="nucleotide sequence ID" value="NZ_CP149782.1"/>
</dbReference>
<feature type="region of interest" description="Disordered" evidence="4">
    <location>
        <begin position="1"/>
        <end position="35"/>
    </location>
</feature>
<keyword evidence="3" id="KW-0804">Transcription</keyword>
<gene>
    <name evidence="6" type="ORF">WDJ50_08720</name>
</gene>
<evidence type="ECO:0000259" key="5">
    <source>
        <dbReference type="PROSITE" id="PS50043"/>
    </source>
</evidence>
<protein>
    <submittedName>
        <fullName evidence="6">Helix-turn-helix transcriptional regulator</fullName>
    </submittedName>
</protein>
<reference evidence="6" key="1">
    <citation type="submission" date="2024-03" db="EMBL/GenBank/DDBJ databases">
        <title>Deinococcus weizhi sp. nov., isolated from human skin.</title>
        <authorList>
            <person name="Wei Z."/>
            <person name="Tian F."/>
            <person name="Yang C."/>
            <person name="Xin L.T."/>
            <person name="Wen Z.J."/>
            <person name="Lan K.C."/>
            <person name="Yu L."/>
            <person name="Zhe W."/>
            <person name="Dan F.D."/>
            <person name="Jun W."/>
            <person name="Rui Z."/>
            <person name="Yong X.J."/>
            <person name="Ting Y."/>
            <person name="Wei X."/>
            <person name="Xu Z.G."/>
            <person name="Xin Z."/>
            <person name="Dong F.G."/>
            <person name="Ni X.M."/>
            <person name="Zheng M.G."/>
            <person name="Chun Y."/>
            <person name="Qian W.X."/>
        </authorList>
    </citation>
    <scope>NUCLEOTIDE SEQUENCE</scope>
    <source>
        <strain evidence="6">VB142</strain>
    </source>
</reference>
<keyword evidence="2" id="KW-0238">DNA-binding</keyword>
<dbReference type="SUPFAM" id="SSF46894">
    <property type="entry name" value="C-terminal effector domain of the bipartite response regulators"/>
    <property type="match status" value="1"/>
</dbReference>
<organism evidence="6">
    <name type="scientific">Deinococcus sp. VB142</name>
    <dbReference type="NCBI Taxonomy" id="3112952"/>
    <lineage>
        <taxon>Bacteria</taxon>
        <taxon>Thermotogati</taxon>
        <taxon>Deinococcota</taxon>
        <taxon>Deinococci</taxon>
        <taxon>Deinococcales</taxon>
        <taxon>Deinococcaceae</taxon>
        <taxon>Deinococcus</taxon>
    </lineage>
</organism>
<dbReference type="Gene3D" id="1.10.10.10">
    <property type="entry name" value="Winged helix-like DNA-binding domain superfamily/Winged helix DNA-binding domain"/>
    <property type="match status" value="1"/>
</dbReference>
<dbReference type="InterPro" id="IPR016032">
    <property type="entry name" value="Sig_transdc_resp-reg_C-effctor"/>
</dbReference>
<dbReference type="GO" id="GO:0006355">
    <property type="term" value="P:regulation of DNA-templated transcription"/>
    <property type="evidence" value="ECO:0007669"/>
    <property type="project" value="InterPro"/>
</dbReference>
<dbReference type="InterPro" id="IPR036388">
    <property type="entry name" value="WH-like_DNA-bd_sf"/>
</dbReference>
<evidence type="ECO:0000256" key="1">
    <source>
        <dbReference type="ARBA" id="ARBA00023015"/>
    </source>
</evidence>
<accession>A0AAU6PYS6</accession>
<dbReference type="InterPro" id="IPR000792">
    <property type="entry name" value="Tscrpt_reg_LuxR_C"/>
</dbReference>
<dbReference type="PANTHER" id="PTHR44688:SF16">
    <property type="entry name" value="DNA-BINDING TRANSCRIPTIONAL ACTIVATOR DEVR_DOSR"/>
    <property type="match status" value="1"/>
</dbReference>
<feature type="compositionally biased region" description="Polar residues" evidence="4">
    <location>
        <begin position="1"/>
        <end position="12"/>
    </location>
</feature>
<dbReference type="GO" id="GO:0003677">
    <property type="term" value="F:DNA binding"/>
    <property type="evidence" value="ECO:0007669"/>
    <property type="project" value="UniProtKB-KW"/>
</dbReference>
<dbReference type="EMBL" id="CP149782">
    <property type="protein sequence ID" value="WYF43509.1"/>
    <property type="molecule type" value="Genomic_DNA"/>
</dbReference>
<dbReference type="PROSITE" id="PS50043">
    <property type="entry name" value="HTH_LUXR_2"/>
    <property type="match status" value="1"/>
</dbReference>